<dbReference type="STRING" id="118062.MCBB_1883"/>
<dbReference type="InterPro" id="IPR007537">
    <property type="entry name" value="tRNAHis_GuaTrfase_Thg1"/>
</dbReference>
<dbReference type="Gene3D" id="3.30.70.3000">
    <property type="match status" value="1"/>
</dbReference>
<proteinExistence type="predicted"/>
<dbReference type="OrthoDB" id="24661at2157"/>
<feature type="domain" description="tRNAHis guanylyltransferase catalytic" evidence="1">
    <location>
        <begin position="1"/>
        <end position="128"/>
    </location>
</feature>
<dbReference type="GeneID" id="30412722"/>
<organism evidence="2 3">
    <name type="scientific">Methanobacterium congolense</name>
    <dbReference type="NCBI Taxonomy" id="118062"/>
    <lineage>
        <taxon>Archaea</taxon>
        <taxon>Methanobacteriati</taxon>
        <taxon>Methanobacteriota</taxon>
        <taxon>Methanomada group</taxon>
        <taxon>Methanobacteria</taxon>
        <taxon>Methanobacteriales</taxon>
        <taxon>Methanobacteriaceae</taxon>
        <taxon>Methanobacterium</taxon>
    </lineage>
</organism>
<evidence type="ECO:0000313" key="3">
    <source>
        <dbReference type="Proteomes" id="UP000094707"/>
    </source>
</evidence>
<dbReference type="PANTHER" id="PTHR12729:SF6">
    <property type="entry name" value="TRNA(HIS) GUANYLYLTRANSFERASE-RELATED"/>
    <property type="match status" value="1"/>
</dbReference>
<dbReference type="RefSeq" id="WP_071907497.1">
    <property type="nucleotide sequence ID" value="NZ_LT607756.1"/>
</dbReference>
<dbReference type="EMBL" id="LT607756">
    <property type="protein sequence ID" value="SCG86432.1"/>
    <property type="molecule type" value="Genomic_DNA"/>
</dbReference>
<dbReference type="InterPro" id="IPR038469">
    <property type="entry name" value="tRNAHis_GuaTrfase_Thg1_sf"/>
</dbReference>
<protein>
    <recommendedName>
        <fullName evidence="1">tRNAHis guanylyltransferase catalytic domain-containing protein</fullName>
    </recommendedName>
</protein>
<name>A0A1D3L480_9EURY</name>
<keyword evidence="3" id="KW-1185">Reference proteome</keyword>
<dbReference type="GO" id="GO:0000287">
    <property type="term" value="F:magnesium ion binding"/>
    <property type="evidence" value="ECO:0007669"/>
    <property type="project" value="InterPro"/>
</dbReference>
<dbReference type="Pfam" id="PF04446">
    <property type="entry name" value="Thg1"/>
    <property type="match status" value="1"/>
</dbReference>
<dbReference type="GO" id="GO:0008193">
    <property type="term" value="F:tRNA guanylyltransferase activity"/>
    <property type="evidence" value="ECO:0007669"/>
    <property type="project" value="InterPro"/>
</dbReference>
<dbReference type="KEGG" id="mcub:MCBB_1883"/>
<dbReference type="PANTHER" id="PTHR12729">
    <property type="entry name" value="TRNA(HIS) GUANYLYLTRANSFERASE-RELATED"/>
    <property type="match status" value="1"/>
</dbReference>
<dbReference type="InterPro" id="IPR024956">
    <property type="entry name" value="tRNAHis_GuaTrfase_cat"/>
</dbReference>
<evidence type="ECO:0000259" key="1">
    <source>
        <dbReference type="Pfam" id="PF04446"/>
    </source>
</evidence>
<dbReference type="GO" id="GO:0006400">
    <property type="term" value="P:tRNA modification"/>
    <property type="evidence" value="ECO:0007669"/>
    <property type="project" value="InterPro"/>
</dbReference>
<gene>
    <name evidence="2" type="ORF">MCBB_1883</name>
</gene>
<sequence>MKECEIFSNLKVPCGSNIIVRLDGRGFSKLSRRIGFKKPYDVDFARTMVETCTTFAREFAPSFVYTFSDEINVLLSDIPFAGRVEKLDSVFSGFVSSAFTTSLRKVPSFQDHIDGSGPLSFDCRIIPVSRDMVADYFKNRQDEAWRNCINGYAYWMLREDHSREEAVELLQMKKSKDLHDLIFQRGVNIVEVPTWQRRGIGIYKKRVQIEGYNPLSQENVVSERLKLIEDWNLPIFDEEFFKDNEIL</sequence>
<dbReference type="Proteomes" id="UP000094707">
    <property type="component" value="Chromosome I"/>
</dbReference>
<reference evidence="2 3" key="1">
    <citation type="submission" date="2016-08" db="EMBL/GenBank/DDBJ databases">
        <authorList>
            <person name="Seilhamer J.J."/>
        </authorList>
    </citation>
    <scope>NUCLEOTIDE SEQUENCE [LARGE SCALE GENOMIC DNA]</scope>
    <source>
        <strain evidence="2">Buetzberg</strain>
    </source>
</reference>
<evidence type="ECO:0000313" key="2">
    <source>
        <dbReference type="EMBL" id="SCG86432.1"/>
    </source>
</evidence>
<dbReference type="AlphaFoldDB" id="A0A1D3L480"/>
<dbReference type="PATRIC" id="fig|129848.4.peg.1930"/>
<accession>A0A1D3L480</accession>